<feature type="transmembrane region" description="Helical" evidence="1">
    <location>
        <begin position="123"/>
        <end position="148"/>
    </location>
</feature>
<dbReference type="EMBL" id="JBBXJM010000002">
    <property type="protein sequence ID" value="KAL1412021.1"/>
    <property type="molecule type" value="Genomic_DNA"/>
</dbReference>
<dbReference type="PANTHER" id="PTHR28026">
    <property type="entry name" value="DUF962 DOMAIN PROTEIN (AFU_ORTHOLOGUE AFUA_8G05310)"/>
    <property type="match status" value="1"/>
</dbReference>
<feature type="transmembrane region" description="Helical" evidence="1">
    <location>
        <begin position="37"/>
        <end position="60"/>
    </location>
</feature>
<comment type="caution">
    <text evidence="2">The sequence shown here is derived from an EMBL/GenBank/DDBJ whole genome shotgun (WGS) entry which is preliminary data.</text>
</comment>
<dbReference type="InterPro" id="IPR009305">
    <property type="entry name" value="Mpo1-like"/>
</dbReference>
<keyword evidence="1" id="KW-1133">Transmembrane helix</keyword>
<sequence>MATVAAPQGEVKPADSNEHLENELAFYASYHSNKINVAIHFVFIPQIWWSWLIIAGHLRLPGTTTVDLAPGLSYQPSLAMLFAVVFQLYYFFLSDFVGITYLPVMLLEYLTSAYLVAHPPSWLPFLTAFGPTPSALAFGTFVFFNGWFWQFVGHFAFEGRAPAVFDNLTQALVTAPFFVHIETLFGIFHWNPQLHKRITNLASKRIVAMNRAKREGAKKAH</sequence>
<keyword evidence="3" id="KW-1185">Reference proteome</keyword>
<evidence type="ECO:0000313" key="3">
    <source>
        <dbReference type="Proteomes" id="UP001565368"/>
    </source>
</evidence>
<organism evidence="2 3">
    <name type="scientific">Vanrija albida</name>
    <dbReference type="NCBI Taxonomy" id="181172"/>
    <lineage>
        <taxon>Eukaryota</taxon>
        <taxon>Fungi</taxon>
        <taxon>Dikarya</taxon>
        <taxon>Basidiomycota</taxon>
        <taxon>Agaricomycotina</taxon>
        <taxon>Tremellomycetes</taxon>
        <taxon>Trichosporonales</taxon>
        <taxon>Trichosporonaceae</taxon>
        <taxon>Vanrija</taxon>
    </lineage>
</organism>
<evidence type="ECO:0008006" key="4">
    <source>
        <dbReference type="Google" id="ProtNLM"/>
    </source>
</evidence>
<evidence type="ECO:0000256" key="1">
    <source>
        <dbReference type="SAM" id="Phobius"/>
    </source>
</evidence>
<evidence type="ECO:0000313" key="2">
    <source>
        <dbReference type="EMBL" id="KAL1412021.1"/>
    </source>
</evidence>
<keyword evidence="1" id="KW-0812">Transmembrane</keyword>
<dbReference type="RefSeq" id="XP_069211965.1">
    <property type="nucleotide sequence ID" value="XM_069351579.1"/>
</dbReference>
<name>A0ABR3QCC6_9TREE</name>
<protein>
    <recommendedName>
        <fullName evidence="4">EXPERA domain-containing protein</fullName>
    </recommendedName>
</protein>
<feature type="transmembrane region" description="Helical" evidence="1">
    <location>
        <begin position="72"/>
        <end position="92"/>
    </location>
</feature>
<dbReference type="PANTHER" id="PTHR28026:SF9">
    <property type="entry name" value="2-HYDROXY-PALMITIC ACID DIOXYGENASE MPO1"/>
    <property type="match status" value="1"/>
</dbReference>
<gene>
    <name evidence="2" type="ORF">Q8F55_003018</name>
</gene>
<reference evidence="2 3" key="1">
    <citation type="submission" date="2023-08" db="EMBL/GenBank/DDBJ databases">
        <title>Annotated Genome Sequence of Vanrija albida AlHP1.</title>
        <authorList>
            <person name="Herzog R."/>
        </authorList>
    </citation>
    <scope>NUCLEOTIDE SEQUENCE [LARGE SCALE GENOMIC DNA]</scope>
    <source>
        <strain evidence="2 3">AlHP1</strain>
    </source>
</reference>
<feature type="transmembrane region" description="Helical" evidence="1">
    <location>
        <begin position="98"/>
        <end position="116"/>
    </location>
</feature>
<keyword evidence="1" id="KW-0472">Membrane</keyword>
<dbReference type="Pfam" id="PF06127">
    <property type="entry name" value="Mpo1-like"/>
    <property type="match status" value="1"/>
</dbReference>
<proteinExistence type="predicted"/>
<dbReference type="Proteomes" id="UP001565368">
    <property type="component" value="Unassembled WGS sequence"/>
</dbReference>
<accession>A0ABR3QCC6</accession>
<dbReference type="GeneID" id="95984061"/>